<dbReference type="InterPro" id="IPR001680">
    <property type="entry name" value="WD40_rpt"/>
</dbReference>
<dbReference type="SUPFAM" id="SSF52540">
    <property type="entry name" value="P-loop containing nucleoside triphosphate hydrolases"/>
    <property type="match status" value="1"/>
</dbReference>
<organism evidence="1 2">
    <name type="scientific">Mycoavidus cysteinexigens</name>
    <dbReference type="NCBI Taxonomy" id="1553431"/>
    <lineage>
        <taxon>Bacteria</taxon>
        <taxon>Pseudomonadati</taxon>
        <taxon>Pseudomonadota</taxon>
        <taxon>Betaproteobacteria</taxon>
        <taxon>Burkholderiales</taxon>
        <taxon>Burkholderiaceae</taxon>
        <taxon>Mycoavidus</taxon>
    </lineage>
</organism>
<dbReference type="Pfam" id="PF05729">
    <property type="entry name" value="NACHT"/>
    <property type="match status" value="1"/>
</dbReference>
<dbReference type="InterPro" id="IPR020472">
    <property type="entry name" value="WD40_PAC1"/>
</dbReference>
<dbReference type="PROSITE" id="PS50082">
    <property type="entry name" value="WD_REPEATS_2"/>
    <property type="match status" value="8"/>
</dbReference>
<dbReference type="InterPro" id="IPR027417">
    <property type="entry name" value="P-loop_NTPase"/>
</dbReference>
<accession>A0A2Z6ETY3</accession>
<dbReference type="InterPro" id="IPR015943">
    <property type="entry name" value="WD40/YVTN_repeat-like_dom_sf"/>
</dbReference>
<dbReference type="RefSeq" id="WP_052393756.1">
    <property type="nucleotide sequence ID" value="NZ_AP018150.1"/>
</dbReference>
<dbReference type="PANTHER" id="PTHR19848">
    <property type="entry name" value="WD40 REPEAT PROTEIN"/>
    <property type="match status" value="1"/>
</dbReference>
<dbReference type="Proteomes" id="UP000282597">
    <property type="component" value="Chromosome"/>
</dbReference>
<dbReference type="EMBL" id="AP018150">
    <property type="protein sequence ID" value="BBE08870.1"/>
    <property type="molecule type" value="Genomic_DNA"/>
</dbReference>
<dbReference type="SMART" id="SM00320">
    <property type="entry name" value="WD40"/>
    <property type="match status" value="14"/>
</dbReference>
<dbReference type="SUPFAM" id="SSF50978">
    <property type="entry name" value="WD40 repeat-like"/>
    <property type="match status" value="2"/>
</dbReference>
<evidence type="ECO:0000313" key="1">
    <source>
        <dbReference type="EMBL" id="BBE08870.1"/>
    </source>
</evidence>
<dbReference type="Gene3D" id="2.130.10.10">
    <property type="entry name" value="YVTN repeat-like/Quinoprotein amine dehydrogenase"/>
    <property type="match status" value="5"/>
</dbReference>
<dbReference type="PANTHER" id="PTHR19848:SF8">
    <property type="entry name" value="F-BOX AND WD REPEAT DOMAIN CONTAINING 7"/>
    <property type="match status" value="1"/>
</dbReference>
<dbReference type="Pfam" id="PF07676">
    <property type="entry name" value="PD40"/>
    <property type="match status" value="1"/>
</dbReference>
<proteinExistence type="predicted"/>
<dbReference type="Gene3D" id="3.40.50.300">
    <property type="entry name" value="P-loop containing nucleotide triphosphate hydrolases"/>
    <property type="match status" value="1"/>
</dbReference>
<dbReference type="InterPro" id="IPR007111">
    <property type="entry name" value="NACHT_NTPase"/>
</dbReference>
<dbReference type="Pfam" id="PF00400">
    <property type="entry name" value="WD40"/>
    <property type="match status" value="12"/>
</dbReference>
<gene>
    <name evidence="1" type="ORF">MCB1EB_0709</name>
</gene>
<name>A0A2Z6ETY3_9BURK</name>
<dbReference type="KEGG" id="mcys:MCB1EB_0709"/>
<dbReference type="CDD" id="cd00200">
    <property type="entry name" value="WD40"/>
    <property type="match status" value="2"/>
</dbReference>
<dbReference type="PROSITE" id="PS50294">
    <property type="entry name" value="WD_REPEATS_REGION"/>
    <property type="match status" value="8"/>
</dbReference>
<dbReference type="InterPro" id="IPR019775">
    <property type="entry name" value="WD40_repeat_CS"/>
</dbReference>
<dbReference type="PROSITE" id="PS00678">
    <property type="entry name" value="WD_REPEATS_1"/>
    <property type="match status" value="2"/>
</dbReference>
<dbReference type="InterPro" id="IPR011659">
    <property type="entry name" value="WD40"/>
</dbReference>
<reference evidence="1 2" key="1">
    <citation type="journal article" date="2018" name="Microbes Environ.">
        <title>Comparative Genomic Insights into Endofungal Lifestyles of Two Bacterial Endosymbionts, Mycoavidus cysteinexigens and Burkholderia rhizoxinica.</title>
        <authorList>
            <person name="Sharmin D."/>
            <person name="Guo Y."/>
            <person name="Nishizawa T."/>
            <person name="Ohshima S."/>
            <person name="Sato Y."/>
            <person name="Takashima Y."/>
            <person name="Narisawa K."/>
            <person name="Ohta H."/>
        </authorList>
    </citation>
    <scope>NUCLEOTIDE SEQUENCE [LARGE SCALE GENOMIC DNA]</scope>
    <source>
        <strain evidence="1 2">B1-EB</strain>
    </source>
</reference>
<evidence type="ECO:0000313" key="2">
    <source>
        <dbReference type="Proteomes" id="UP000282597"/>
    </source>
</evidence>
<sequence>MSPINPSQTQPPLSSYFSQFSLAFVNATRTYSTDRVDETAGSVMQVNYGLINIPTVGSHNEINVHYHSTVSDAQLLREILRPVQSVAIQSNNAPLAILGIEGLQRKYLESLEKDREIKDALAMYVAPECTSITNLQKRFSLEEKVRDFLASKEKKVLLLLGVAGSGKSTFNRYLARSLWEAYDKEANKSDQTPIPLFISLSSLKEPNSNLISEYLKKEGFTEKEIIDLKAKHRFIFVLDGYDEIEDRTRLFYIENELDEWQAKVIVTSRPEYLGDRYERQFHPKNQAYLLQTYQLAPFSDLTIEEYINKYKSTYPELEKSVAEHGGILERTEVKELIRNPFLLKLSLSELPALAEKYKDSSQRITRLALYEQFVESWFARSQDRLSVIRLTEEEQKAFYFLNKDFTKHGTKFSKDLAIEMYQAGLVRVTYSQQLSYDESNAAPQDWRDKFLSESNEKIKLLRFNSPLICRDDRYQFIHKSIQDYLVARVLWEELGAYDKIEHSSWLNTLNIVKDPAVLQFLADRAQQQSNLEIQLLSVVEQSKGEEGAQFERGAANAITILVKAGVQLINKDFNGIRVHGADLSYGVFDHTQFKDADLSEVNGTGAWLRRVNLNGANLVGLVLGERPTLEMAGPVNACCYSPDGRWFAAVDGSDIQLYETETLQWVHTYKGHVGYVTRIAFSPDGKWLASGSSGSNNTASIFYPGYEKWLEFANSNNTVNLWSVTGERGLVHTYAGHEKGVNSVAFSPDGQWLASGGNDDTVRLWLVSGDRSLAYTYAGHKSWVNSVVFSPDGRWIASGSEDQTVNLWEVCGARALVHTYTYAGLWEAVRCVAFSPDGRWLAYGNWDGTVKLWEASDTRALVHTYAQDEYGSVSCIAFSPDGQWIAAGNYSKKIKLWSVSGERALTYTYAGHKDEVINVVFSPDSQWIASASKDNTVRLWSVLGVRAFQYGHTGHASGANSIALSPDGQWLAAGDFDHTVKLWNVFGTKTLMHTYYTKHEGFVRSIVFSPDSQWIAFGVSDTVELWSTSGARALVHTYANDRGDVDSIAFSPDGQWIAFDGGWSVGLWDSSGTRVLERSYHCLYCDVHNIAFSPDGQWIAAGIYSEDGEMVKLWKVSEPHTVSHTYTHVGHIGSVQSIAFSPDSQWIAFGDDKTVKLWSVSGVRVLARTYSGHKEGINSVAFSPGGQWLASGSRDNTVRLWSVHTGDCQAILQSFVGSVSTVAWQILADGAVVLATGGDDQAVCLWRVLSNDLGMIGEIRLEWASRQDNLTATGALIENALNLSPQNKLLLRQRGAGRAETGENAISFFLQSPDEICTEEKL</sequence>
<dbReference type="Gene3D" id="2.160.20.80">
    <property type="entry name" value="E3 ubiquitin-protein ligase SopA"/>
    <property type="match status" value="1"/>
</dbReference>
<keyword evidence="2" id="KW-1185">Reference proteome</keyword>
<dbReference type="PRINTS" id="PR00320">
    <property type="entry name" value="GPROTEINBRPT"/>
</dbReference>
<dbReference type="SUPFAM" id="SSF141571">
    <property type="entry name" value="Pentapeptide repeat-like"/>
    <property type="match status" value="1"/>
</dbReference>
<dbReference type="InterPro" id="IPR036322">
    <property type="entry name" value="WD40_repeat_dom_sf"/>
</dbReference>
<protein>
    <submittedName>
        <fullName evidence="1">NTPase-like protein</fullName>
    </submittedName>
</protein>